<dbReference type="GO" id="GO:0008168">
    <property type="term" value="F:methyltransferase activity"/>
    <property type="evidence" value="ECO:0007669"/>
    <property type="project" value="UniProtKB-KW"/>
</dbReference>
<accession>A0A6N9NGU8</accession>
<dbReference type="PANTHER" id="PTHR32026">
    <property type="entry name" value="METHYLTRANSFERASE-LIKE PROTEIN 24"/>
    <property type="match status" value="1"/>
</dbReference>
<protein>
    <submittedName>
        <fullName evidence="2">FkbM family methyltransferase</fullName>
    </submittedName>
</protein>
<reference evidence="2 3" key="1">
    <citation type="submission" date="2019-12" db="EMBL/GenBank/DDBJ databases">
        <authorList>
            <person name="Zhao J."/>
        </authorList>
    </citation>
    <scope>NUCLEOTIDE SEQUENCE [LARGE SCALE GENOMIC DNA]</scope>
    <source>
        <strain evidence="2 3">S-15</strain>
    </source>
</reference>
<dbReference type="Gene3D" id="3.40.50.150">
    <property type="entry name" value="Vaccinia Virus protein VP39"/>
    <property type="match status" value="1"/>
</dbReference>
<evidence type="ECO:0000313" key="3">
    <source>
        <dbReference type="Proteomes" id="UP000470771"/>
    </source>
</evidence>
<organism evidence="2 3">
    <name type="scientific">Acidiluteibacter ferrifornacis</name>
    <dbReference type="NCBI Taxonomy" id="2692424"/>
    <lineage>
        <taxon>Bacteria</taxon>
        <taxon>Pseudomonadati</taxon>
        <taxon>Bacteroidota</taxon>
        <taxon>Flavobacteriia</taxon>
        <taxon>Flavobacteriales</taxon>
        <taxon>Cryomorphaceae</taxon>
        <taxon>Acidiluteibacter</taxon>
    </lineage>
</organism>
<dbReference type="NCBIfam" id="TIGR01444">
    <property type="entry name" value="fkbM_fam"/>
    <property type="match status" value="1"/>
</dbReference>
<gene>
    <name evidence="2" type="ORF">GQN54_07085</name>
</gene>
<dbReference type="InterPro" id="IPR026913">
    <property type="entry name" value="METTL24"/>
</dbReference>
<dbReference type="EMBL" id="WWNE01000006">
    <property type="protein sequence ID" value="NBG65878.1"/>
    <property type="molecule type" value="Genomic_DNA"/>
</dbReference>
<evidence type="ECO:0000259" key="1">
    <source>
        <dbReference type="Pfam" id="PF05050"/>
    </source>
</evidence>
<keyword evidence="2" id="KW-0808">Transferase</keyword>
<dbReference type="InterPro" id="IPR029063">
    <property type="entry name" value="SAM-dependent_MTases_sf"/>
</dbReference>
<comment type="caution">
    <text evidence="2">The sequence shown here is derived from an EMBL/GenBank/DDBJ whole genome shotgun (WGS) entry which is preliminary data.</text>
</comment>
<dbReference type="RefSeq" id="WP_160632836.1">
    <property type="nucleotide sequence ID" value="NZ_WWNE01000006.1"/>
</dbReference>
<sequence length="268" mass="31612">MTDLKNKVLTNIKNGSLFSNGYIAIKNRIIKYVANHNIFYIFDKDRVRTKNYLNSIPLIDHNHIEAGNYFLDKRIEKGPHSIVYSLGILNDIRFDNYISRVYNCKVFMYDPTPVSIEFMKSQKNSNFYFFPFGVWTEQTVLTFYEPKYGGSSSLIDNSSGNDGKTFNAECYTINQLMQKNGHNHIDVFKADIEGAALPIIEQMIEQRIFPTEIVVEFERPRKDQSLIDDFFKRVDEVRKKLKYENYREFQIPRGHAKYYSIEFLFVKF</sequence>
<evidence type="ECO:0000313" key="2">
    <source>
        <dbReference type="EMBL" id="NBG65878.1"/>
    </source>
</evidence>
<dbReference type="Proteomes" id="UP000470771">
    <property type="component" value="Unassembled WGS sequence"/>
</dbReference>
<dbReference type="InterPro" id="IPR006342">
    <property type="entry name" value="FkbM_mtfrase"/>
</dbReference>
<keyword evidence="3" id="KW-1185">Reference proteome</keyword>
<dbReference type="GO" id="GO:0032259">
    <property type="term" value="P:methylation"/>
    <property type="evidence" value="ECO:0007669"/>
    <property type="project" value="UniProtKB-KW"/>
</dbReference>
<keyword evidence="2" id="KW-0489">Methyltransferase</keyword>
<feature type="domain" description="Methyltransferase FkbM" evidence="1">
    <location>
        <begin position="151"/>
        <end position="247"/>
    </location>
</feature>
<dbReference type="Pfam" id="PF05050">
    <property type="entry name" value="Methyltransf_21"/>
    <property type="match status" value="1"/>
</dbReference>
<dbReference type="AlphaFoldDB" id="A0A6N9NGU8"/>
<proteinExistence type="predicted"/>
<name>A0A6N9NGU8_9FLAO</name>
<dbReference type="SUPFAM" id="SSF53335">
    <property type="entry name" value="S-adenosyl-L-methionine-dependent methyltransferases"/>
    <property type="match status" value="1"/>
</dbReference>